<dbReference type="PRINTS" id="PR00237">
    <property type="entry name" value="GPCRRHODOPSN"/>
</dbReference>
<evidence type="ECO:0000256" key="6">
    <source>
        <dbReference type="ARBA" id="ARBA00023170"/>
    </source>
</evidence>
<dbReference type="EMBL" id="DS469716">
    <property type="protein sequence ID" value="EDO34878.1"/>
    <property type="molecule type" value="Genomic_DNA"/>
</dbReference>
<reference evidence="10 11" key="1">
    <citation type="journal article" date="2007" name="Science">
        <title>Sea anemone genome reveals ancestral eumetazoan gene repertoire and genomic organization.</title>
        <authorList>
            <person name="Putnam N.H."/>
            <person name="Srivastava M."/>
            <person name="Hellsten U."/>
            <person name="Dirks B."/>
            <person name="Chapman J."/>
            <person name="Salamov A."/>
            <person name="Terry A."/>
            <person name="Shapiro H."/>
            <person name="Lindquist E."/>
            <person name="Kapitonov V.V."/>
            <person name="Jurka J."/>
            <person name="Genikhovich G."/>
            <person name="Grigoriev I.V."/>
            <person name="Lucas S.M."/>
            <person name="Steele R.E."/>
            <person name="Finnerty J.R."/>
            <person name="Technau U."/>
            <person name="Martindale M.Q."/>
            <person name="Rokhsar D.S."/>
        </authorList>
    </citation>
    <scope>NUCLEOTIDE SEQUENCE [LARGE SCALE GENOMIC DNA]</scope>
    <source>
        <strain evidence="11">CH2 X CH6</strain>
    </source>
</reference>
<protein>
    <recommendedName>
        <fullName evidence="9">G-protein coupled receptors family 1 profile domain-containing protein</fullName>
    </recommendedName>
</protein>
<evidence type="ECO:0000256" key="4">
    <source>
        <dbReference type="ARBA" id="ARBA00023040"/>
    </source>
</evidence>
<dbReference type="FunFam" id="1.20.1070.10:FF:000462">
    <property type="entry name" value="Predicted protein"/>
    <property type="match status" value="1"/>
</dbReference>
<feature type="transmembrane region" description="Helical" evidence="8">
    <location>
        <begin position="138"/>
        <end position="161"/>
    </location>
</feature>
<feature type="domain" description="G-protein coupled receptors family 1 profile" evidence="9">
    <location>
        <begin position="38"/>
        <end position="293"/>
    </location>
</feature>
<feature type="transmembrane region" description="Helical" evidence="8">
    <location>
        <begin position="276"/>
        <end position="296"/>
    </location>
</feature>
<dbReference type="CDD" id="cd00637">
    <property type="entry name" value="7tm_classA_rhodopsin-like"/>
    <property type="match status" value="1"/>
</dbReference>
<dbReference type="GO" id="GO:0005886">
    <property type="term" value="C:plasma membrane"/>
    <property type="evidence" value="ECO:0000318"/>
    <property type="project" value="GO_Central"/>
</dbReference>
<dbReference type="KEGG" id="nve:5506260"/>
<feature type="transmembrane region" description="Helical" evidence="8">
    <location>
        <begin position="185"/>
        <end position="207"/>
    </location>
</feature>
<comment type="subcellular location">
    <subcellularLocation>
        <location evidence="1">Membrane</location>
        <topology evidence="1">Multi-pass membrane protein</topology>
    </subcellularLocation>
</comment>
<keyword evidence="6" id="KW-0675">Receptor</keyword>
<dbReference type="SUPFAM" id="SSF81321">
    <property type="entry name" value="Family A G protein-coupled receptor-like"/>
    <property type="match status" value="1"/>
</dbReference>
<evidence type="ECO:0000256" key="1">
    <source>
        <dbReference type="ARBA" id="ARBA00004141"/>
    </source>
</evidence>
<dbReference type="InterPro" id="IPR017452">
    <property type="entry name" value="GPCR_Rhodpsn_7TM"/>
</dbReference>
<dbReference type="PROSITE" id="PS50262">
    <property type="entry name" value="G_PROTEIN_RECEP_F1_2"/>
    <property type="match status" value="1"/>
</dbReference>
<feature type="transmembrane region" description="Helical" evidence="8">
    <location>
        <begin position="58"/>
        <end position="79"/>
    </location>
</feature>
<dbReference type="HOGENOM" id="CLU_009579_3_3_1"/>
<keyword evidence="3 8" id="KW-1133">Transmembrane helix</keyword>
<dbReference type="PANTHER" id="PTHR24240">
    <property type="entry name" value="OPSIN"/>
    <property type="match status" value="1"/>
</dbReference>
<dbReference type="GO" id="GO:0008020">
    <property type="term" value="F:G protein-coupled photoreceptor activity"/>
    <property type="evidence" value="ECO:0000318"/>
    <property type="project" value="GO_Central"/>
</dbReference>
<accession>A7SN28</accession>
<evidence type="ECO:0000256" key="3">
    <source>
        <dbReference type="ARBA" id="ARBA00022989"/>
    </source>
</evidence>
<dbReference type="Proteomes" id="UP000001593">
    <property type="component" value="Unassembled WGS sequence"/>
</dbReference>
<evidence type="ECO:0000313" key="11">
    <source>
        <dbReference type="Proteomes" id="UP000001593"/>
    </source>
</evidence>
<dbReference type="SMART" id="SM01381">
    <property type="entry name" value="7TM_GPCR_Srsx"/>
    <property type="match status" value="1"/>
</dbReference>
<dbReference type="Gene3D" id="1.20.1070.10">
    <property type="entry name" value="Rhodopsin 7-helix transmembrane proteins"/>
    <property type="match status" value="1"/>
</dbReference>
<dbReference type="STRING" id="45351.A7SN28"/>
<dbReference type="AlphaFoldDB" id="A7SN28"/>
<feature type="transmembrane region" description="Helical" evidence="8">
    <location>
        <begin position="27"/>
        <end position="46"/>
    </location>
</feature>
<keyword evidence="5 8" id="KW-0472">Membrane</keyword>
<evidence type="ECO:0000313" key="10">
    <source>
        <dbReference type="EMBL" id="EDO34878.1"/>
    </source>
</evidence>
<keyword evidence="2 8" id="KW-0812">Transmembrane</keyword>
<keyword evidence="11" id="KW-1185">Reference proteome</keyword>
<keyword evidence="4" id="KW-0297">G-protein coupled receptor</keyword>
<feature type="transmembrane region" description="Helical" evidence="8">
    <location>
        <begin position="99"/>
        <end position="117"/>
    </location>
</feature>
<keyword evidence="7" id="KW-0807">Transducer</keyword>
<dbReference type="PhylomeDB" id="A7SN28"/>
<dbReference type="InterPro" id="IPR000276">
    <property type="entry name" value="GPCR_Rhodpsn"/>
</dbReference>
<dbReference type="InterPro" id="IPR050125">
    <property type="entry name" value="GPCR_opsins"/>
</dbReference>
<dbReference type="GO" id="GO:0007186">
    <property type="term" value="P:G protein-coupled receptor signaling pathway"/>
    <property type="evidence" value="ECO:0000318"/>
    <property type="project" value="GO_Central"/>
</dbReference>
<evidence type="ECO:0000256" key="7">
    <source>
        <dbReference type="ARBA" id="ARBA00023224"/>
    </source>
</evidence>
<organism evidence="10 11">
    <name type="scientific">Nematostella vectensis</name>
    <name type="common">Starlet sea anemone</name>
    <dbReference type="NCBI Taxonomy" id="45351"/>
    <lineage>
        <taxon>Eukaryota</taxon>
        <taxon>Metazoa</taxon>
        <taxon>Cnidaria</taxon>
        <taxon>Anthozoa</taxon>
        <taxon>Hexacorallia</taxon>
        <taxon>Actiniaria</taxon>
        <taxon>Edwardsiidae</taxon>
        <taxon>Nematostella</taxon>
    </lineage>
</organism>
<evidence type="ECO:0000256" key="8">
    <source>
        <dbReference type="SAM" id="Phobius"/>
    </source>
</evidence>
<evidence type="ECO:0000256" key="2">
    <source>
        <dbReference type="ARBA" id="ARBA00022692"/>
    </source>
</evidence>
<dbReference type="GO" id="GO:0007602">
    <property type="term" value="P:phototransduction"/>
    <property type="evidence" value="ECO:0000318"/>
    <property type="project" value="GO_Central"/>
</dbReference>
<dbReference type="InParanoid" id="A7SN28"/>
<dbReference type="Pfam" id="PF00001">
    <property type="entry name" value="7tm_1"/>
    <property type="match status" value="1"/>
</dbReference>
<proteinExistence type="predicted"/>
<dbReference type="GO" id="GO:0071482">
    <property type="term" value="P:cellular response to light stimulus"/>
    <property type="evidence" value="ECO:0000318"/>
    <property type="project" value="GO_Central"/>
</dbReference>
<evidence type="ECO:0000259" key="9">
    <source>
        <dbReference type="PROSITE" id="PS50262"/>
    </source>
</evidence>
<dbReference type="eggNOG" id="KOG3656">
    <property type="taxonomic scope" value="Eukaryota"/>
</dbReference>
<gene>
    <name evidence="10" type="ORF">NEMVEDRAFT_v1g214796</name>
</gene>
<name>A7SN28_NEMVE</name>
<sequence length="343" mass="37960">MSQGTVDQLAQDLANRPLVAVTIETSLLLLIALTAFVGNLSVLYVLYKVPRLRSVTSYYLVTLSLSDVFAATLVMPIAATNSALGRDVFGDAACQIIGFIGYTLVFGSLQTTTLIAVNRFFCVVKPILYRKYFKSKPTILMIVGAWTFSIANVGVVVASGMARFKFFPGRYCCMLSFPNSLSEKLFTAFAQLMFSVFPTTIVGLCYWKVFKVVKIHNENVSSTLNQGPGNRSLPRDETQITKSVLALVCGFVVCWFPCATVSQISAYMFVPRGVEMLFIFPAFLSSAVNPIVFNVFNKPFRQEFLRVFRLDRKEVRVVTVNPMSSVGHPGSITNESTQQTALR</sequence>
<feature type="transmembrane region" description="Helical" evidence="8">
    <location>
        <begin position="244"/>
        <end position="270"/>
    </location>
</feature>
<evidence type="ECO:0000256" key="5">
    <source>
        <dbReference type="ARBA" id="ARBA00023136"/>
    </source>
</evidence>